<dbReference type="GeneID" id="92828302"/>
<dbReference type="RefSeq" id="WP_002210543.1">
    <property type="nucleotide sequence ID" value="NC_009141.1"/>
</dbReference>
<dbReference type="EMBL" id="AAOS02000011">
    <property type="protein sequence ID" value="EDR32557.1"/>
    <property type="molecule type" value="Genomic_DNA"/>
</dbReference>
<sequence>MRPVFILLGVLTLAGCAKSEEPVQCKGFSTFIPVPNNENVKPKTASMVLDKLRQNANGTWDFHRINGKGMTSQSSWMKPTEYERIECTSGPTEQLKQVKTRTGQPIIIL</sequence>
<reference evidence="1 3" key="1">
    <citation type="journal article" date="2007" name="PLoS ONE">
        <title>Multiple antimicrobial resistance in plague: an emerging public health risk.</title>
        <authorList>
            <person name="Welch T.J."/>
            <person name="Fricke W.F."/>
            <person name="McDermott P.F."/>
            <person name="White D.G."/>
            <person name="Rosso M.L."/>
            <person name="Rasko D.A."/>
            <person name="Mammel M.K."/>
            <person name="Eppinger M."/>
            <person name="Rosovitz M.J."/>
            <person name="Wagner D."/>
            <person name="Rahalison L."/>
            <person name="Leclerc J.E."/>
            <person name="Hinshaw J.M."/>
            <person name="Lindler L.E."/>
            <person name="Cebula T.A."/>
            <person name="Carniel E."/>
            <person name="Ravel J."/>
        </authorList>
    </citation>
    <scope>NUCLEOTIDE SEQUENCE [LARGE SCALE GENOMIC DNA]</scope>
    <source>
        <strain evidence="1 3">IP275</strain>
        <plasmid evidence="1 3">pIP1202</plasmid>
    </source>
</reference>
<dbReference type="EMBL" id="CP000603">
    <property type="protein sequence ID" value="ABO42178.1"/>
    <property type="molecule type" value="Genomic_DNA"/>
</dbReference>
<evidence type="ECO:0000313" key="3">
    <source>
        <dbReference type="Proteomes" id="UP000004430"/>
    </source>
</evidence>
<dbReference type="Proteomes" id="UP000004430">
    <property type="component" value="Unassembled WGS sequence"/>
</dbReference>
<accession>A0AAV3BFE7</accession>
<geneLocation type="plasmid" evidence="1 3">
    <name>pIP1202</name>
</geneLocation>
<dbReference type="AlphaFoldDB" id="A0AAV3BFE7"/>
<evidence type="ECO:0000313" key="2">
    <source>
        <dbReference type="EMBL" id="EDR32557.1"/>
    </source>
</evidence>
<reference evidence="2 3" key="2">
    <citation type="submission" date="2008-01" db="EMBL/GenBank/DDBJ databases">
        <title>Yersinia pestis Strain IP275 project at JCVI/TIGR.</title>
        <authorList>
            <person name="Ravel J."/>
            <person name="Eppinger M."/>
            <person name="Fricke W.F."/>
            <person name="Rosovitz M."/>
            <person name="Lindler L.E."/>
            <person name="Bearden S."/>
            <person name="Shriefer M."/>
        </authorList>
    </citation>
    <scope>NUCLEOTIDE SEQUENCE [LARGE SCALE GENOMIC DNA]</scope>
    <source>
        <strain evidence="2 3">IP275</strain>
    </source>
</reference>
<keyword evidence="1" id="KW-0614">Plasmid</keyword>
<proteinExistence type="predicted"/>
<name>A0AAV3BFE7_YERPE</name>
<protein>
    <submittedName>
        <fullName evidence="2">Lipoprotein</fullName>
    </submittedName>
</protein>
<evidence type="ECO:0000313" key="1">
    <source>
        <dbReference type="EMBL" id="ABO42178.1"/>
    </source>
</evidence>
<gene>
    <name evidence="2" type="ORF">YPIP275_2906</name>
    <name evidence="1" type="ORF">YpIP275_pIP1202_0065</name>
</gene>
<reference evidence="2 3" key="3">
    <citation type="submission" date="2010-03" db="EMBL/GenBank/DDBJ databases">
        <authorList>
            <person name="Payne S.H."/>
            <person name="Sutton G.G."/>
        </authorList>
    </citation>
    <scope>NUCLEOTIDE SEQUENCE [LARGE SCALE GENOMIC DNA]</scope>
    <source>
        <strain evidence="2 3">IP275</strain>
    </source>
</reference>
<organism evidence="2 3">
    <name type="scientific">Yersinia pestis biovar Orientalis str. IP275</name>
    <dbReference type="NCBI Taxonomy" id="373665"/>
    <lineage>
        <taxon>Bacteria</taxon>
        <taxon>Pseudomonadati</taxon>
        <taxon>Pseudomonadota</taxon>
        <taxon>Gammaproteobacteria</taxon>
        <taxon>Enterobacterales</taxon>
        <taxon>Yersiniaceae</taxon>
        <taxon>Yersinia</taxon>
    </lineage>
</organism>
<dbReference type="Proteomes" id="UP000004430">
    <property type="component" value="Plasmid pIP1202"/>
</dbReference>
<keyword evidence="2" id="KW-0449">Lipoprotein</keyword>
<dbReference type="PROSITE" id="PS51257">
    <property type="entry name" value="PROKAR_LIPOPROTEIN"/>
    <property type="match status" value="1"/>
</dbReference>